<sequence length="206" mass="22126">MYRDFGAGRWVPRDHIVEVTIPVGARAGTRLLFPGLGDELPPTQQQQRQQRQAVSGCSGGGHVASPGSGSGSGFGAVSRDLVLVLQEAPNVRYVRRGDDLVTKAIVPLSTALGGGTVHLRRLDGSKARLRSSRFANLVPLALSEVITPDSETILIGEGMPRPDDPQEHGNMVVQFKLEFPRTLTPEQRQAVKLALQPQPPQSRGAT</sequence>
<comment type="caution">
    <text evidence="4">The sequence shown here is derived from an EMBL/GenBank/DDBJ whole genome shotgun (WGS) entry which is preliminary data.</text>
</comment>
<keyword evidence="1" id="KW-0143">Chaperone</keyword>
<evidence type="ECO:0000256" key="1">
    <source>
        <dbReference type="ARBA" id="ARBA00023186"/>
    </source>
</evidence>
<protein>
    <recommendedName>
        <fullName evidence="3">Chaperone DnaJ C-terminal domain-containing protein</fullName>
    </recommendedName>
</protein>
<name>A0ABQ5SC03_9CHLO</name>
<dbReference type="PANTHER" id="PTHR24078">
    <property type="entry name" value="DNAJ HOMOLOG SUBFAMILY C MEMBER"/>
    <property type="match status" value="1"/>
</dbReference>
<feature type="domain" description="Chaperone DnaJ C-terminal" evidence="3">
    <location>
        <begin position="56"/>
        <end position="180"/>
    </location>
</feature>
<dbReference type="InterPro" id="IPR051339">
    <property type="entry name" value="DnaJ_subfamily_B"/>
</dbReference>
<reference evidence="4 5" key="1">
    <citation type="journal article" date="2023" name="IScience">
        <title>Expanded male sex-determining region conserved during the evolution of homothallism in the green alga Volvox.</title>
        <authorList>
            <person name="Yamamoto K."/>
            <person name="Matsuzaki R."/>
            <person name="Mahakham W."/>
            <person name="Heman W."/>
            <person name="Sekimoto H."/>
            <person name="Kawachi M."/>
            <person name="Minakuchi Y."/>
            <person name="Toyoda A."/>
            <person name="Nozaki H."/>
        </authorList>
    </citation>
    <scope>NUCLEOTIDE SEQUENCE [LARGE SCALE GENOMIC DNA]</scope>
    <source>
        <strain evidence="4 5">NIES-4468</strain>
    </source>
</reference>
<organism evidence="4 5">
    <name type="scientific">Volvox africanus</name>
    <dbReference type="NCBI Taxonomy" id="51714"/>
    <lineage>
        <taxon>Eukaryota</taxon>
        <taxon>Viridiplantae</taxon>
        <taxon>Chlorophyta</taxon>
        <taxon>core chlorophytes</taxon>
        <taxon>Chlorophyceae</taxon>
        <taxon>CS clade</taxon>
        <taxon>Chlamydomonadales</taxon>
        <taxon>Volvocaceae</taxon>
        <taxon>Volvox</taxon>
    </lineage>
</organism>
<feature type="region of interest" description="Disordered" evidence="2">
    <location>
        <begin position="36"/>
        <end position="70"/>
    </location>
</feature>
<evidence type="ECO:0000259" key="3">
    <source>
        <dbReference type="Pfam" id="PF01556"/>
    </source>
</evidence>
<dbReference type="EMBL" id="BSDZ01000078">
    <property type="protein sequence ID" value="GLI67166.1"/>
    <property type="molecule type" value="Genomic_DNA"/>
</dbReference>
<proteinExistence type="predicted"/>
<keyword evidence="5" id="KW-1185">Reference proteome</keyword>
<feature type="compositionally biased region" description="Gly residues" evidence="2">
    <location>
        <begin position="57"/>
        <end position="70"/>
    </location>
</feature>
<evidence type="ECO:0000313" key="5">
    <source>
        <dbReference type="Proteomes" id="UP001165090"/>
    </source>
</evidence>
<dbReference type="Proteomes" id="UP001165090">
    <property type="component" value="Unassembled WGS sequence"/>
</dbReference>
<dbReference type="SUPFAM" id="SSF49493">
    <property type="entry name" value="HSP40/DnaJ peptide-binding domain"/>
    <property type="match status" value="1"/>
</dbReference>
<dbReference type="Pfam" id="PF01556">
    <property type="entry name" value="DnaJ_C"/>
    <property type="match status" value="1"/>
</dbReference>
<accession>A0ABQ5SC03</accession>
<dbReference type="InterPro" id="IPR002939">
    <property type="entry name" value="DnaJ_C"/>
</dbReference>
<dbReference type="Gene3D" id="2.60.260.20">
    <property type="entry name" value="Urease metallochaperone UreE, N-terminal domain"/>
    <property type="match status" value="2"/>
</dbReference>
<evidence type="ECO:0000313" key="4">
    <source>
        <dbReference type="EMBL" id="GLI67166.1"/>
    </source>
</evidence>
<dbReference type="InterPro" id="IPR008971">
    <property type="entry name" value="HSP40/DnaJ_pept-bd"/>
</dbReference>
<evidence type="ECO:0000256" key="2">
    <source>
        <dbReference type="SAM" id="MobiDB-lite"/>
    </source>
</evidence>
<dbReference type="PANTHER" id="PTHR24078:SF562">
    <property type="entry name" value="DNAJ DOMAIN CONTAINING PROTEIN"/>
    <property type="match status" value="1"/>
</dbReference>
<gene>
    <name evidence="4" type="ORF">VaNZ11_011379</name>
</gene>